<sequence length="133" mass="14649">MARVILELATYKSLWEQRTCMLSEKVIHCVVSDAESVAAIVDIAQIELRTTTILATMIPYTSNQDVHIESSTASIDAANSSAKGSVATENPSSVKKDSYAEENLFHVELNHCGKDIAMLIRLVESGDRMRIYS</sequence>
<dbReference type="HOGENOM" id="CLU_1906821_0_0_1"/>
<gene>
    <name evidence="1" type="ORF">FOVG_10169</name>
</gene>
<evidence type="ECO:0000313" key="1">
    <source>
        <dbReference type="EMBL" id="EXA38201.1"/>
    </source>
</evidence>
<accession>W9P5D3</accession>
<proteinExistence type="predicted"/>
<name>W9P5D3_FUSOX</name>
<reference evidence="1" key="1">
    <citation type="submission" date="2011-10" db="EMBL/GenBank/DDBJ databases">
        <title>The Genome Sequence of Fusarium oxysporum HDV247.</title>
        <authorList>
            <consortium name="The Broad Institute Genome Sequencing Platform"/>
            <person name="Ma L.-J."/>
            <person name="Gale L.R."/>
            <person name="Schwartz D.C."/>
            <person name="Zhou S."/>
            <person name="Corby-Kistler H."/>
            <person name="Young S.K."/>
            <person name="Zeng Q."/>
            <person name="Gargeya S."/>
            <person name="Fitzgerald M."/>
            <person name="Haas B."/>
            <person name="Abouelleil A."/>
            <person name="Alvarado L."/>
            <person name="Arachchi H.M."/>
            <person name="Berlin A."/>
            <person name="Brown A."/>
            <person name="Chapman S.B."/>
            <person name="Chen Z."/>
            <person name="Dunbar C."/>
            <person name="Freedman E."/>
            <person name="Gearin G."/>
            <person name="Goldberg J."/>
            <person name="Griggs A."/>
            <person name="Gujja S."/>
            <person name="Heiman D."/>
            <person name="Howarth C."/>
            <person name="Larson L."/>
            <person name="Lui A."/>
            <person name="MacDonald P.J.P."/>
            <person name="Montmayeur A."/>
            <person name="Murphy C."/>
            <person name="Neiman D."/>
            <person name="Pearson M."/>
            <person name="Priest M."/>
            <person name="Roberts A."/>
            <person name="Saif S."/>
            <person name="Shea T."/>
            <person name="Shenoy N."/>
            <person name="Sisk P."/>
            <person name="Stolte C."/>
            <person name="Sykes S."/>
            <person name="Wortman J."/>
            <person name="Nusbaum C."/>
            <person name="Birren B."/>
        </authorList>
    </citation>
    <scope>NUCLEOTIDE SEQUENCE [LARGE SCALE GENOMIC DNA]</scope>
    <source>
        <strain evidence="1">HDV247</strain>
    </source>
</reference>
<dbReference type="EMBL" id="JH650974">
    <property type="protein sequence ID" value="EXA38201.1"/>
    <property type="molecule type" value="Genomic_DNA"/>
</dbReference>
<dbReference type="Proteomes" id="UP000030751">
    <property type="component" value="Unassembled WGS sequence"/>
</dbReference>
<organism evidence="1">
    <name type="scientific">Fusarium oxysporum f. sp. pisi HDV247</name>
    <dbReference type="NCBI Taxonomy" id="1080344"/>
    <lineage>
        <taxon>Eukaryota</taxon>
        <taxon>Fungi</taxon>
        <taxon>Dikarya</taxon>
        <taxon>Ascomycota</taxon>
        <taxon>Pezizomycotina</taxon>
        <taxon>Sordariomycetes</taxon>
        <taxon>Hypocreomycetidae</taxon>
        <taxon>Hypocreales</taxon>
        <taxon>Nectriaceae</taxon>
        <taxon>Fusarium</taxon>
        <taxon>Fusarium oxysporum species complex</taxon>
    </lineage>
</organism>
<protein>
    <submittedName>
        <fullName evidence="1">Uncharacterized protein</fullName>
    </submittedName>
</protein>
<dbReference type="AlphaFoldDB" id="W9P5D3"/>
<reference evidence="1" key="2">
    <citation type="submission" date="2012-05" db="EMBL/GenBank/DDBJ databases">
        <title>Annotation of the Genome Sequence of Fusarium oxysporum HDV247.</title>
        <authorList>
            <consortium name="The Broad Institute Genomics Platform"/>
            <person name="Ma L.-J."/>
            <person name="Corby-Kistler H."/>
            <person name="Broz K."/>
            <person name="Gale L.R."/>
            <person name="Jonkers W."/>
            <person name="O'Donnell K."/>
            <person name="Ploetz R."/>
            <person name="Steinberg C."/>
            <person name="Schwartz D.C."/>
            <person name="VanEtten H."/>
            <person name="Zhou S."/>
            <person name="Young S.K."/>
            <person name="Zeng Q."/>
            <person name="Gargeya S."/>
            <person name="Fitzgerald M."/>
            <person name="Abouelleil A."/>
            <person name="Alvarado L."/>
            <person name="Chapman S.B."/>
            <person name="Gainer-Dewar J."/>
            <person name="Goldberg J."/>
            <person name="Griggs A."/>
            <person name="Gujja S."/>
            <person name="Hansen M."/>
            <person name="Howarth C."/>
            <person name="Imamovic A."/>
            <person name="Ireland A."/>
            <person name="Larimer J."/>
            <person name="McCowan C."/>
            <person name="Murphy C."/>
            <person name="Pearson M."/>
            <person name="Poon T.W."/>
            <person name="Priest M."/>
            <person name="Roberts A."/>
            <person name="Saif S."/>
            <person name="Shea T."/>
            <person name="Sykes S."/>
            <person name="Wortman J."/>
            <person name="Nusbaum C."/>
            <person name="Birren B."/>
        </authorList>
    </citation>
    <scope>NUCLEOTIDE SEQUENCE</scope>
    <source>
        <strain evidence="1">HDV247</strain>
    </source>
</reference>